<keyword evidence="3" id="KW-0812">Transmembrane</keyword>
<keyword evidence="6" id="KW-1185">Reference proteome</keyword>
<dbReference type="InterPro" id="IPR020846">
    <property type="entry name" value="MFS_dom"/>
</dbReference>
<feature type="transmembrane region" description="Helical" evidence="3">
    <location>
        <begin position="123"/>
        <end position="144"/>
    </location>
</feature>
<feature type="region of interest" description="Disordered" evidence="2">
    <location>
        <begin position="340"/>
        <end position="363"/>
    </location>
</feature>
<comment type="caution">
    <text evidence="5">The sequence shown here is derived from an EMBL/GenBank/DDBJ whole genome shotgun (WGS) entry which is preliminary data.</text>
</comment>
<dbReference type="CDD" id="cd17352">
    <property type="entry name" value="MFS_MCT_SLC16"/>
    <property type="match status" value="1"/>
</dbReference>
<dbReference type="Pfam" id="PF07690">
    <property type="entry name" value="MFS_1"/>
    <property type="match status" value="2"/>
</dbReference>
<sequence>MTKANYWGYSFGASSQARPGECGSTPIQTDELTSGYSREVSSSADGVTYSFGIFYDEFLDYFKEGKGLTSWILSILVGVTLCSGPISSSFVNRWGCRSVTIVGALLASACLVVSFWAQNVLTLCLTIGIGAGIGFGLIYLPAIVSVTTYFEKKRSLATGIAVCGSGFGTFIFAPIISKLLTEYGWRGSILIIAGIVLECIIFGALFRPLEGKRQINEGNKLKAAEANIDIHVSHHDVHEFTTNLLSDGNSMHRPHSMGHFSIPRVPKYEPNGNIPNDKSKGNDAARLALSQPMLTQSEPHYRYNHHYGSQNLRRHGPIDRPDVFYQGSLMNIPAYRSKQDLKKTEEGSVNERRHSTFSYKKRHRTESEREGTVICGIVPCSQEAKDTLKEMLDFSLFKDVIFIIFSLSNLLTSIGFNIPYVYMVPKAKLLGIDTETAGMLIAVIGGANTIGRIILGYVSDKPWINRLYIYNWSLTICGIATFLSAFCTSFYSLAIYGAVFGFTIGAYVGLTSVILVDLLGLEKLTNAFGLLLLFQGIASLIGPPIAGSLYDITESYNPGFCLAGVAIGVSGLILFAIPPIQKQQAKRSQRNAPADI</sequence>
<dbReference type="InterPro" id="IPR036259">
    <property type="entry name" value="MFS_trans_sf"/>
</dbReference>
<feature type="transmembrane region" description="Helical" evidence="3">
    <location>
        <begin position="183"/>
        <end position="206"/>
    </location>
</feature>
<name>A0AAV8VV03_9CUCU</name>
<evidence type="ECO:0000313" key="6">
    <source>
        <dbReference type="Proteomes" id="UP001159042"/>
    </source>
</evidence>
<feature type="domain" description="Major facilitator superfamily (MFS) profile" evidence="4">
    <location>
        <begin position="401"/>
        <end position="596"/>
    </location>
</feature>
<dbReference type="PANTHER" id="PTHR11360:SF284">
    <property type="entry name" value="EG:103B4.3 PROTEIN-RELATED"/>
    <property type="match status" value="1"/>
</dbReference>
<reference evidence="5 6" key="1">
    <citation type="journal article" date="2023" name="Insect Mol. Biol.">
        <title>Genome sequencing provides insights into the evolution of gene families encoding plant cell wall-degrading enzymes in longhorned beetles.</title>
        <authorList>
            <person name="Shin N.R."/>
            <person name="Okamura Y."/>
            <person name="Kirsch R."/>
            <person name="Pauchet Y."/>
        </authorList>
    </citation>
    <scope>NUCLEOTIDE SEQUENCE [LARGE SCALE GENOMIC DNA]</scope>
    <source>
        <strain evidence="5">EAD_L_NR</strain>
    </source>
</reference>
<feature type="transmembrane region" description="Helical" evidence="3">
    <location>
        <begin position="68"/>
        <end position="86"/>
    </location>
</feature>
<feature type="transmembrane region" description="Helical" evidence="3">
    <location>
        <begin position="493"/>
        <end position="516"/>
    </location>
</feature>
<dbReference type="GO" id="GO:0016020">
    <property type="term" value="C:membrane"/>
    <property type="evidence" value="ECO:0007669"/>
    <property type="project" value="UniProtKB-SubCell"/>
</dbReference>
<feature type="compositionally biased region" description="Basic and acidic residues" evidence="2">
    <location>
        <begin position="340"/>
        <end position="354"/>
    </location>
</feature>
<dbReference type="Gene3D" id="1.20.1250.20">
    <property type="entry name" value="MFS general substrate transporter like domains"/>
    <property type="match status" value="2"/>
</dbReference>
<proteinExistence type="predicted"/>
<dbReference type="Proteomes" id="UP001159042">
    <property type="component" value="Unassembled WGS sequence"/>
</dbReference>
<dbReference type="GO" id="GO:0008028">
    <property type="term" value="F:monocarboxylic acid transmembrane transporter activity"/>
    <property type="evidence" value="ECO:0007669"/>
    <property type="project" value="TreeGrafter"/>
</dbReference>
<feature type="transmembrane region" description="Helical" evidence="3">
    <location>
        <begin position="528"/>
        <end position="550"/>
    </location>
</feature>
<feature type="transmembrane region" description="Helical" evidence="3">
    <location>
        <begin position="467"/>
        <end position="487"/>
    </location>
</feature>
<dbReference type="EMBL" id="JANEYG010000027">
    <property type="protein sequence ID" value="KAJ8918197.1"/>
    <property type="molecule type" value="Genomic_DNA"/>
</dbReference>
<evidence type="ECO:0000259" key="4">
    <source>
        <dbReference type="PROSITE" id="PS50850"/>
    </source>
</evidence>
<feature type="transmembrane region" description="Helical" evidence="3">
    <location>
        <begin position="156"/>
        <end position="177"/>
    </location>
</feature>
<evidence type="ECO:0000256" key="1">
    <source>
        <dbReference type="ARBA" id="ARBA00004141"/>
    </source>
</evidence>
<dbReference type="InterPro" id="IPR011701">
    <property type="entry name" value="MFS"/>
</dbReference>
<dbReference type="InterPro" id="IPR050327">
    <property type="entry name" value="Proton-linked_MCT"/>
</dbReference>
<keyword evidence="3" id="KW-1133">Transmembrane helix</keyword>
<feature type="transmembrane region" description="Helical" evidence="3">
    <location>
        <begin position="98"/>
        <end position="117"/>
    </location>
</feature>
<keyword evidence="3" id="KW-0472">Membrane</keyword>
<evidence type="ECO:0000256" key="3">
    <source>
        <dbReference type="SAM" id="Phobius"/>
    </source>
</evidence>
<gene>
    <name evidence="5" type="ORF">NQ315_014064</name>
</gene>
<evidence type="ECO:0000256" key="2">
    <source>
        <dbReference type="SAM" id="MobiDB-lite"/>
    </source>
</evidence>
<feature type="transmembrane region" description="Helical" evidence="3">
    <location>
        <begin position="436"/>
        <end position="455"/>
    </location>
</feature>
<feature type="transmembrane region" description="Helical" evidence="3">
    <location>
        <begin position="556"/>
        <end position="577"/>
    </location>
</feature>
<dbReference type="SUPFAM" id="SSF103473">
    <property type="entry name" value="MFS general substrate transporter"/>
    <property type="match status" value="1"/>
</dbReference>
<dbReference type="FunFam" id="1.20.1250.20:FF:000398">
    <property type="entry name" value="Monocarboxylate transporter 14"/>
    <property type="match status" value="1"/>
</dbReference>
<evidence type="ECO:0000313" key="5">
    <source>
        <dbReference type="EMBL" id="KAJ8918197.1"/>
    </source>
</evidence>
<dbReference type="PANTHER" id="PTHR11360">
    <property type="entry name" value="MONOCARBOXYLATE TRANSPORTER"/>
    <property type="match status" value="1"/>
</dbReference>
<protein>
    <recommendedName>
        <fullName evidence="4">Major facilitator superfamily (MFS) profile domain-containing protein</fullName>
    </recommendedName>
</protein>
<feature type="transmembrane region" description="Helical" evidence="3">
    <location>
        <begin position="400"/>
        <end position="424"/>
    </location>
</feature>
<dbReference type="AlphaFoldDB" id="A0AAV8VV03"/>
<organism evidence="5 6">
    <name type="scientific">Exocentrus adspersus</name>
    <dbReference type="NCBI Taxonomy" id="1586481"/>
    <lineage>
        <taxon>Eukaryota</taxon>
        <taxon>Metazoa</taxon>
        <taxon>Ecdysozoa</taxon>
        <taxon>Arthropoda</taxon>
        <taxon>Hexapoda</taxon>
        <taxon>Insecta</taxon>
        <taxon>Pterygota</taxon>
        <taxon>Neoptera</taxon>
        <taxon>Endopterygota</taxon>
        <taxon>Coleoptera</taxon>
        <taxon>Polyphaga</taxon>
        <taxon>Cucujiformia</taxon>
        <taxon>Chrysomeloidea</taxon>
        <taxon>Cerambycidae</taxon>
        <taxon>Lamiinae</taxon>
        <taxon>Acanthocinini</taxon>
        <taxon>Exocentrus</taxon>
    </lineage>
</organism>
<dbReference type="PROSITE" id="PS50850">
    <property type="entry name" value="MFS"/>
    <property type="match status" value="1"/>
</dbReference>
<accession>A0AAV8VV03</accession>
<comment type="subcellular location">
    <subcellularLocation>
        <location evidence="1">Membrane</location>
        <topology evidence="1">Multi-pass membrane protein</topology>
    </subcellularLocation>
</comment>